<accession>A0AAE3YKT3</accession>
<feature type="transmembrane region" description="Helical" evidence="1">
    <location>
        <begin position="74"/>
        <end position="94"/>
    </location>
</feature>
<dbReference type="EMBL" id="JAVDYB010000001">
    <property type="protein sequence ID" value="MDR7274126.1"/>
    <property type="molecule type" value="Genomic_DNA"/>
</dbReference>
<evidence type="ECO:0000313" key="2">
    <source>
        <dbReference type="EMBL" id="MDR7274126.1"/>
    </source>
</evidence>
<feature type="transmembrane region" description="Helical" evidence="1">
    <location>
        <begin position="100"/>
        <end position="120"/>
    </location>
</feature>
<dbReference type="AlphaFoldDB" id="A0AAE3YKT3"/>
<dbReference type="Pfam" id="PF19545">
    <property type="entry name" value="DUF6069"/>
    <property type="match status" value="1"/>
</dbReference>
<name>A0AAE3YKT3_9ACTN</name>
<dbReference type="RefSeq" id="WP_310363457.1">
    <property type="nucleotide sequence ID" value="NZ_JAVDYB010000001.1"/>
</dbReference>
<evidence type="ECO:0000256" key="1">
    <source>
        <dbReference type="SAM" id="Phobius"/>
    </source>
</evidence>
<dbReference type="InterPro" id="IPR045713">
    <property type="entry name" value="DUF6069"/>
</dbReference>
<dbReference type="Proteomes" id="UP001183643">
    <property type="component" value="Unassembled WGS sequence"/>
</dbReference>
<reference evidence="2" key="1">
    <citation type="submission" date="2023-07" db="EMBL/GenBank/DDBJ databases">
        <title>Sequencing the genomes of 1000 actinobacteria strains.</title>
        <authorList>
            <person name="Klenk H.-P."/>
        </authorList>
    </citation>
    <scope>NUCLEOTIDE SEQUENCE</scope>
    <source>
        <strain evidence="2">DSM 44707</strain>
    </source>
</reference>
<keyword evidence="1" id="KW-0472">Membrane</keyword>
<keyword evidence="1" id="KW-0812">Transmembrane</keyword>
<gene>
    <name evidence="2" type="ORF">J2S41_000904</name>
</gene>
<keyword evidence="3" id="KW-1185">Reference proteome</keyword>
<proteinExistence type="predicted"/>
<feature type="transmembrane region" description="Helical" evidence="1">
    <location>
        <begin position="47"/>
        <end position="65"/>
    </location>
</feature>
<comment type="caution">
    <text evidence="2">The sequence shown here is derived from an EMBL/GenBank/DDBJ whole genome shotgun (WGS) entry which is preliminary data.</text>
</comment>
<evidence type="ECO:0000313" key="3">
    <source>
        <dbReference type="Proteomes" id="UP001183643"/>
    </source>
</evidence>
<sequence>MRTRLIAVAAAVLGPALLWLAVAGIGGHPLTVSSPDGRTIDVPLPTVMLFALVFSLLGWGFLALLERLLPRRAAVIWAIVATLVLLVSFAPLAGEMDTGTRVTLGVMHVLVAAALFAGFLRRRAS</sequence>
<protein>
    <submittedName>
        <fullName evidence="2">Uncharacterized protein</fullName>
    </submittedName>
</protein>
<keyword evidence="1" id="KW-1133">Transmembrane helix</keyword>
<organism evidence="2 3">
    <name type="scientific">Catenuloplanes atrovinosus</name>
    <dbReference type="NCBI Taxonomy" id="137266"/>
    <lineage>
        <taxon>Bacteria</taxon>
        <taxon>Bacillati</taxon>
        <taxon>Actinomycetota</taxon>
        <taxon>Actinomycetes</taxon>
        <taxon>Micromonosporales</taxon>
        <taxon>Micromonosporaceae</taxon>
        <taxon>Catenuloplanes</taxon>
    </lineage>
</organism>